<evidence type="ECO:0000313" key="2">
    <source>
        <dbReference type="Proteomes" id="UP000789759"/>
    </source>
</evidence>
<accession>A0A9N9PGX8</accession>
<dbReference type="AlphaFoldDB" id="A0A9N9PGX8"/>
<organism evidence="1 2">
    <name type="scientific">Cetraspora pellucida</name>
    <dbReference type="NCBI Taxonomy" id="1433469"/>
    <lineage>
        <taxon>Eukaryota</taxon>
        <taxon>Fungi</taxon>
        <taxon>Fungi incertae sedis</taxon>
        <taxon>Mucoromycota</taxon>
        <taxon>Glomeromycotina</taxon>
        <taxon>Glomeromycetes</taxon>
        <taxon>Diversisporales</taxon>
        <taxon>Gigasporaceae</taxon>
        <taxon>Cetraspora</taxon>
    </lineage>
</organism>
<feature type="non-terminal residue" evidence="1">
    <location>
        <position position="1"/>
    </location>
</feature>
<proteinExistence type="predicted"/>
<dbReference type="OrthoDB" id="2417702at2759"/>
<dbReference type="EMBL" id="CAJVQA010042907">
    <property type="protein sequence ID" value="CAG8815287.1"/>
    <property type="molecule type" value="Genomic_DNA"/>
</dbReference>
<comment type="caution">
    <text evidence="1">The sequence shown here is derived from an EMBL/GenBank/DDBJ whole genome shotgun (WGS) entry which is preliminary data.</text>
</comment>
<reference evidence="1" key="1">
    <citation type="submission" date="2021-06" db="EMBL/GenBank/DDBJ databases">
        <authorList>
            <person name="Kallberg Y."/>
            <person name="Tangrot J."/>
            <person name="Rosling A."/>
        </authorList>
    </citation>
    <scope>NUCLEOTIDE SEQUENCE</scope>
    <source>
        <strain evidence="1">FL966</strain>
    </source>
</reference>
<name>A0A9N9PGX8_9GLOM</name>
<sequence>SKDSNNSKLGCLQTGVWKFFERGQSKGDGYWEGTCSFCEHFYSQAKPQTLQAHLANKDIPTDKPISNASSSLVKQKKIAKQPGLTNWYDSTKIEASIALKLLNPGYNIPSCEVLSGCLLDSEIAKVIHKVDGILEHTNNLTIGLDEEIQENHSKIISPVILTILRSQGFFTDLQYLSDVLFPIKEPILAVEANHFTLADCYINLVKIAAAIQNLPIDKYKGFHNESYKGLGLKFGWIYEKHRTRLNIDQLEGLAKIYQFNLSNPIEQLRHTQTAEITPEIMTNIAETVFKEFEKETLIEDDDIEMLNTAENLYPNEQDLDLSISTFIDFKSSVFTFSNSYESENFNEIESDNDIQE</sequence>
<dbReference type="Proteomes" id="UP000789759">
    <property type="component" value="Unassembled WGS sequence"/>
</dbReference>
<protein>
    <submittedName>
        <fullName evidence="1">7208_t:CDS:1</fullName>
    </submittedName>
</protein>
<evidence type="ECO:0000313" key="1">
    <source>
        <dbReference type="EMBL" id="CAG8815287.1"/>
    </source>
</evidence>
<feature type="non-terminal residue" evidence="1">
    <location>
        <position position="356"/>
    </location>
</feature>
<gene>
    <name evidence="1" type="ORF">CPELLU_LOCUS19118</name>
</gene>
<keyword evidence="2" id="KW-1185">Reference proteome</keyword>